<feature type="compositionally biased region" description="Low complexity" evidence="1">
    <location>
        <begin position="31"/>
        <end position="43"/>
    </location>
</feature>
<evidence type="ECO:0000256" key="1">
    <source>
        <dbReference type="SAM" id="MobiDB-lite"/>
    </source>
</evidence>
<evidence type="ECO:0000313" key="3">
    <source>
        <dbReference type="EMBL" id="THH00738.1"/>
    </source>
</evidence>
<name>A0A4S4KRX7_9AGAM</name>
<accession>A0A4S4KRX7</accession>
<dbReference type="EMBL" id="SGPK01000621">
    <property type="protein sequence ID" value="THH00738.1"/>
    <property type="molecule type" value="Genomic_DNA"/>
</dbReference>
<dbReference type="InterPro" id="IPR036047">
    <property type="entry name" value="F-box-like_dom_sf"/>
</dbReference>
<feature type="region of interest" description="Disordered" evidence="1">
    <location>
        <begin position="23"/>
        <end position="43"/>
    </location>
</feature>
<feature type="domain" description="F-box" evidence="2">
    <location>
        <begin position="54"/>
        <end position="105"/>
    </location>
</feature>
<evidence type="ECO:0000313" key="4">
    <source>
        <dbReference type="Proteomes" id="UP000308199"/>
    </source>
</evidence>
<evidence type="ECO:0000259" key="2">
    <source>
        <dbReference type="Pfam" id="PF12937"/>
    </source>
</evidence>
<feature type="region of interest" description="Disordered" evidence="1">
    <location>
        <begin position="209"/>
        <end position="235"/>
    </location>
</feature>
<feature type="compositionally biased region" description="Low complexity" evidence="1">
    <location>
        <begin position="209"/>
        <end position="227"/>
    </location>
</feature>
<protein>
    <recommendedName>
        <fullName evidence="2">F-box domain-containing protein</fullName>
    </recommendedName>
</protein>
<keyword evidence="4" id="KW-1185">Reference proteome</keyword>
<sequence>MKSAPNSGSGDFASSSSISGAVYDNINADEPSPSQLSQSQTSTFRNGKSLDLTNRLPPEVLLEIFYWCIPLASDKDYSSPRFSLTLSQVCSYWRTIALDSPRLWTYTKIEVINQALSPALKLLRLYLLRSNMCNVFIDVDFLPATAYSAQFSNPVLHLFEEIVNVARQYRPAYILEDSVLVTHLEASSTERQPTREEWYFWSARTAKPSSQSSVLSGSSSDSDMQLVGTSHTTPDPPPSVTIRALRLAVGAFTLEPYFSWASSLTFLILKDYNNFTNLTPNKAAHILRTFPLLVHCSVHIDYADVHVLPDDAEQGEPVELIYLKSLAISWAVWVDSGPLIDALHTPALKELELVGRLPDTEDMGNWLHLSRFLQRNRPPLSHLILEQFDCFHAPLLQALSWAPNLKGLWLEDCLLNDTIIRGLYFGGNGVLRTLSTLVFLECYWVDIEVLALVLKEHASANGGNPSVKVHVNSCGVVNPAHIRLLEEMNITNIEFGGKDTSLDIGKLSRMIVL</sequence>
<dbReference type="Gene3D" id="1.20.1280.50">
    <property type="match status" value="1"/>
</dbReference>
<reference evidence="3 4" key="1">
    <citation type="submission" date="2019-02" db="EMBL/GenBank/DDBJ databases">
        <title>Genome sequencing of the rare red list fungi Phellinidium pouzarii.</title>
        <authorList>
            <person name="Buettner E."/>
            <person name="Kellner H."/>
        </authorList>
    </citation>
    <scope>NUCLEOTIDE SEQUENCE [LARGE SCALE GENOMIC DNA]</scope>
    <source>
        <strain evidence="3 4">DSM 108285</strain>
    </source>
</reference>
<dbReference type="AlphaFoldDB" id="A0A4S4KRX7"/>
<proteinExistence type="predicted"/>
<dbReference type="SUPFAM" id="SSF52047">
    <property type="entry name" value="RNI-like"/>
    <property type="match status" value="1"/>
</dbReference>
<dbReference type="OrthoDB" id="2269034at2759"/>
<comment type="caution">
    <text evidence="3">The sequence shown here is derived from an EMBL/GenBank/DDBJ whole genome shotgun (WGS) entry which is preliminary data.</text>
</comment>
<dbReference type="Pfam" id="PF12937">
    <property type="entry name" value="F-box-like"/>
    <property type="match status" value="1"/>
</dbReference>
<organism evidence="3 4">
    <name type="scientific">Phellinidium pouzarii</name>
    <dbReference type="NCBI Taxonomy" id="167371"/>
    <lineage>
        <taxon>Eukaryota</taxon>
        <taxon>Fungi</taxon>
        <taxon>Dikarya</taxon>
        <taxon>Basidiomycota</taxon>
        <taxon>Agaricomycotina</taxon>
        <taxon>Agaricomycetes</taxon>
        <taxon>Hymenochaetales</taxon>
        <taxon>Hymenochaetaceae</taxon>
        <taxon>Phellinidium</taxon>
    </lineage>
</organism>
<dbReference type="InterPro" id="IPR001810">
    <property type="entry name" value="F-box_dom"/>
</dbReference>
<dbReference type="SUPFAM" id="SSF81383">
    <property type="entry name" value="F-box domain"/>
    <property type="match status" value="1"/>
</dbReference>
<gene>
    <name evidence="3" type="ORF">EW145_g7035</name>
</gene>
<dbReference type="Proteomes" id="UP000308199">
    <property type="component" value="Unassembled WGS sequence"/>
</dbReference>